<gene>
    <name evidence="1" type="ORF">SAMN05661044_04482</name>
</gene>
<dbReference type="AlphaFoldDB" id="A0A1H7W9M4"/>
<dbReference type="RefSeq" id="WP_093329198.1">
    <property type="nucleotide sequence ID" value="NZ_FOAF01000008.1"/>
</dbReference>
<evidence type="ECO:0000313" key="1">
    <source>
        <dbReference type="EMBL" id="SEM18266.1"/>
    </source>
</evidence>
<dbReference type="EMBL" id="FOAF01000008">
    <property type="protein sequence ID" value="SEM18266.1"/>
    <property type="molecule type" value="Genomic_DNA"/>
</dbReference>
<name>A0A1H7W9M4_OLID1</name>
<sequence length="237" mass="27382">MNKINECLAYFITGVVFLFPCFKTQAQDSLNVYHIKYRYLFTADDPAVKPTEAQKERMNDGYLNVYFTALNDKPKYKIFHGDSLSELGCWETMTKFVIFGGRATKIVGAMVSPDEVVMEEESLYLWPADFDYEYKEHSQTILGKSCQVAVARPKKGGDDQEFWFSLNADIPTIPWYYFGFLQSDWYGGLLQAMRHNNTQKSSFGIRAIAFGQLRVPHNFFELPTDMPVEELHPPMLR</sequence>
<organism evidence="1 2">
    <name type="scientific">Olivibacter domesticus</name>
    <name type="common">Pseudosphingobacterium domesticum</name>
    <dbReference type="NCBI Taxonomy" id="407022"/>
    <lineage>
        <taxon>Bacteria</taxon>
        <taxon>Pseudomonadati</taxon>
        <taxon>Bacteroidota</taxon>
        <taxon>Sphingobacteriia</taxon>
        <taxon>Sphingobacteriales</taxon>
        <taxon>Sphingobacteriaceae</taxon>
        <taxon>Olivibacter</taxon>
    </lineage>
</organism>
<reference evidence="2" key="1">
    <citation type="submission" date="2016-10" db="EMBL/GenBank/DDBJ databases">
        <authorList>
            <person name="Varghese N."/>
            <person name="Submissions S."/>
        </authorList>
    </citation>
    <scope>NUCLEOTIDE SEQUENCE [LARGE SCALE GENOMIC DNA]</scope>
    <source>
        <strain evidence="2">DSM 18733</strain>
    </source>
</reference>
<evidence type="ECO:0000313" key="2">
    <source>
        <dbReference type="Proteomes" id="UP000199421"/>
    </source>
</evidence>
<keyword evidence="2" id="KW-1185">Reference proteome</keyword>
<accession>A0A1H7W9M4</accession>
<evidence type="ECO:0008006" key="3">
    <source>
        <dbReference type="Google" id="ProtNLM"/>
    </source>
</evidence>
<protein>
    <recommendedName>
        <fullName evidence="3">GLPGLI family protein</fullName>
    </recommendedName>
</protein>
<proteinExistence type="predicted"/>
<dbReference type="Proteomes" id="UP000199421">
    <property type="component" value="Unassembled WGS sequence"/>
</dbReference>